<comment type="caution">
    <text evidence="20">The sequence shown here is derived from an EMBL/GenBank/DDBJ whole genome shotgun (WGS) entry which is preliminary data.</text>
</comment>
<keyword evidence="7" id="KW-0223">Dioxygenase</keyword>
<feature type="domain" description="JmjC" evidence="19">
    <location>
        <begin position="1427"/>
        <end position="1608"/>
    </location>
</feature>
<reference evidence="20 21" key="1">
    <citation type="journal article" date="2016" name="Sci. Rep.">
        <title>The genome sequence of the outbreeding globe artichoke constructed de novo incorporating a phase-aware low-pass sequencing strategy of F1 progeny.</title>
        <authorList>
            <person name="Scaglione D."/>
            <person name="Reyes-Chin-Wo S."/>
            <person name="Acquadro A."/>
            <person name="Froenicke L."/>
            <person name="Portis E."/>
            <person name="Beitel C."/>
            <person name="Tirone M."/>
            <person name="Mauro R."/>
            <person name="Lo Monaco A."/>
            <person name="Mauromicale G."/>
            <person name="Faccioli P."/>
            <person name="Cattivelli L."/>
            <person name="Rieseberg L."/>
            <person name="Michelmore R."/>
            <person name="Lanteri S."/>
        </authorList>
    </citation>
    <scope>NUCLEOTIDE SEQUENCE [LARGE SCALE GENOMIC DNA]</scope>
    <source>
        <strain evidence="20">2C</strain>
    </source>
</reference>
<dbReference type="Gramene" id="KVH98153">
    <property type="protein sequence ID" value="KVH98153"/>
    <property type="gene ID" value="Ccrd_023625"/>
</dbReference>
<protein>
    <recommendedName>
        <fullName evidence="22">JmjC domain-containing protein</fullName>
    </recommendedName>
</protein>
<dbReference type="InterPro" id="IPR003347">
    <property type="entry name" value="JmjC_dom"/>
</dbReference>
<keyword evidence="10" id="KW-0805">Transcription regulation</keyword>
<evidence type="ECO:0000256" key="4">
    <source>
        <dbReference type="ARBA" id="ARBA00022771"/>
    </source>
</evidence>
<dbReference type="PANTHER" id="PTHR10694">
    <property type="entry name" value="LYSINE-SPECIFIC DEMETHYLASE"/>
    <property type="match status" value="1"/>
</dbReference>
<dbReference type="GO" id="GO:0009741">
    <property type="term" value="P:response to brassinosteroid"/>
    <property type="evidence" value="ECO:0007669"/>
    <property type="project" value="UniProtKB-ARBA"/>
</dbReference>
<dbReference type="Pfam" id="PF02373">
    <property type="entry name" value="JmjC"/>
    <property type="match status" value="3"/>
</dbReference>
<evidence type="ECO:0000256" key="15">
    <source>
        <dbReference type="PROSITE-ProRule" id="PRU00042"/>
    </source>
</evidence>
<dbReference type="GO" id="GO:0034647">
    <property type="term" value="F:histone H3K4me/H3K4me2/H3K4me3 demethylase activity"/>
    <property type="evidence" value="ECO:0007669"/>
    <property type="project" value="TreeGrafter"/>
</dbReference>
<dbReference type="PROSITE" id="PS51184">
    <property type="entry name" value="JMJC"/>
    <property type="match status" value="2"/>
</dbReference>
<evidence type="ECO:0000256" key="2">
    <source>
        <dbReference type="ARBA" id="ARBA00022723"/>
    </source>
</evidence>
<feature type="domain" description="JmjC" evidence="19">
    <location>
        <begin position="187"/>
        <end position="393"/>
    </location>
</feature>
<keyword evidence="12" id="KW-0539">Nucleus</keyword>
<evidence type="ECO:0000259" key="18">
    <source>
        <dbReference type="PROSITE" id="PS51183"/>
    </source>
</evidence>
<dbReference type="PANTHER" id="PTHR10694:SF38">
    <property type="entry name" value="LYSINE-SPECIFIC DEMETHYLASE REF6"/>
    <property type="match status" value="1"/>
</dbReference>
<keyword evidence="5" id="KW-0862">Zinc</keyword>
<sequence length="2160" mass="241230">MAEEVFPWLKSLPLAPEYHPTLAEFQDPISFIFKIEEEASKYGICKIVPPVSASPKKTAIANLNKSLSARNPDSSPTFTTRQQQIGFCPRKHHRPVQKPVWESGEIYTVPQFEVKAKAFEKSYLKKGSNSKKGLTPLEVETLYWKAHVDKPFSVEYANDMPGSAFDQTVGGSAGKKQGKKDIGDALTVGETEWNMRGVSRAKGSLLKFMKEEIPGVTSPMVYISMLFSWFAWHVEDHDFHSLNYMHMGAGKTWYGVPRDAAVAFEDVIRDHGYGGEINPIELHLLDTFFKVTTVLAVAFLVLTHFRGNLNNFYCVFSVTFATLGEKTTIISPEVLLKAGVPCCRLVQNAGEFVVTFPRAYHSGFSHGFNCGEAANIATPGWLRVARDAAIRRASINCAPMVSHSQLLYDLAVSFSSSVPTSIKPEPRSSRLKDKLKVEGEALVKRLFFQDMMQNNHLLHILAKGSPIVVLPENFIDRRIAFQSNGTSRLSFGLHTQEVDELKSTHSSDSDDDVNLDRKPMRKFSSFCGRNNELSLNGGKDASSSSLASQTQNTATGRYKGGECDKTHDTGIFSCVTCGILCYASVAIIRPTEATANYLMSADCRGISDLVAATDLFTNEDASLVDPKSSSGQMPKSTRDGLFDVPIKSTDEAQTVDDNPGITPATADQKVNSSLGLLALAYGDSSDSDDDRVEGDIHTNCSSDLPPNNKTALLGAASSHGDHHDQDARGDMKYINDQTFDCSVEFERNRSLKDSNCLTGKSLIAEQNCLSDVHVSEKAVRQIENTPITTVCDEESSRMHIFCLEHALEVEQRLRAVGDFLGLAHICTPFADYSSLDSEAKLVAKELGIDDGWTDIGFREGIQEDKEWIQSALDSEEATHGNRDWAVKLGINLFYSASLSRSPLYSKQMPYNFVIYNAFGHNSPSSSPTKPKPSSRQKKIVVAGKWCGKVWMSNQAHPLLVARDPEEQDDVKPARQSENTQMVISKNARKRKKNVLESRRMSVKTKFPKVERSSSPAPAPPPPPVDDLPTLNGGFRRQPRTNLRNKQIRKETTPRNILDQKARQFDMDSERESETDGGPSTRLRKRIIKPPSKELGVKIETKQAIKKQSGIKKAKKPPPAMEAREEDGEFACDMEGCNMSFDSKQELLVHKRNVCPVKGCGKKFFSHKYLVQHRRVHMDDRPLQCPWKGCKMTFKWAWARTEHIRVHTGARPYVCNEDGCGQTFRFVSDFSRHKRKTGHSVKKQVQERRGFPMVEVSAASTRVPSNPNRVSRSNWIEDEASKYGICKIVPPVSASPKKTTIANLNQSLSAQNPDSSPTFTTRQQQIGFCPRRHRRPVHKSVWQSGETYTLPQFEAKAKNFEKNYMKKGSNSKKGFTALEMETLYWKAQMDKPFLIEYANDIPGSAFHQTGGGCGGKKQGIKEIGDGLTVGETGWNMREVSRAKGSLLKFVKEEIPGVTSPMVYMAMMFSWFAWHVEDHEFHSLNYMHMGAGKTWYGVPKDAAVVNFCYSRREDHGFNCAEAANIATPGWLRVARDAAIRRASVNSAPMPQPRSSRSKDMLMAEGEFLVKRLFLHDMMQNNELLHTLGKGSPIVVLHEDALYSSTSKDSCFGSQLNVSPMLPTRGLFSCVRCGILCYACVAIIQPTEATARYLMSVDCRAITDLVAATDVFAANEDANLVDLKPSSGIPLFIMLLLYRSGYQIQVVDNNTNTISATGSPKVNSALDLLALAYGDHSDSESDIRVNYSSNVSLNISDDGTTTNYNGDRVDGRVKIGESSYRIANFVRSKCNRFFMESNCSMGRFEYQIQVPHSERKPSSNANESEALIIGKSITQAGNTQMNPTRDDDTSRMHIFCLQHAAEATKHDKQMIQSALHKQEATHCNHDWAARLGLDLFHSCKLSRSPLYRKQMPYNSVICKAFVNGSPSSDPVSSKPSSKHKKITVVGKWCGKVWMSNEVHPLLVVRDVEHQERDKTDVSGFSRMDAKLEKRPEITQVVVIKNLRKRKRKNMTISKPMKFTTMQSSPPPPPSSPLGNLSLSGGFRRQRTRTLRTKKAVESEEGEFGCDIEGCIMSFDNRKDLMAHKKNVCPEKGCGKKLFSHKYLMQHKRVHMDDRPFKCPWKGCQVTFKWAWARTEHVRVHTGARPYTCTTEGCGRSFRNTPIL</sequence>
<dbReference type="SMART" id="SM00558">
    <property type="entry name" value="JmjC"/>
    <property type="match status" value="2"/>
</dbReference>
<dbReference type="Pfam" id="PF02375">
    <property type="entry name" value="JmjN"/>
    <property type="match status" value="1"/>
</dbReference>
<dbReference type="SMART" id="SM00355">
    <property type="entry name" value="ZnF_C2H2"/>
    <property type="match status" value="7"/>
</dbReference>
<comment type="similarity">
    <text evidence="1">Belongs to the JHDM3 histone demethylase family.</text>
</comment>
<keyword evidence="3" id="KW-0677">Repeat</keyword>
<evidence type="ECO:0000313" key="21">
    <source>
        <dbReference type="Proteomes" id="UP000243975"/>
    </source>
</evidence>
<evidence type="ECO:0000259" key="17">
    <source>
        <dbReference type="PROSITE" id="PS50157"/>
    </source>
</evidence>
<keyword evidence="11" id="KW-0804">Transcription</keyword>
<feature type="domain" description="C2H2-type" evidence="17">
    <location>
        <begin position="2113"/>
        <end position="2142"/>
    </location>
</feature>
<dbReference type="GO" id="GO:0009826">
    <property type="term" value="P:unidimensional cell growth"/>
    <property type="evidence" value="ECO:0007669"/>
    <property type="project" value="UniProtKB-ARBA"/>
</dbReference>
<dbReference type="Gene3D" id="3.30.160.60">
    <property type="entry name" value="Classic Zinc Finger"/>
    <property type="match status" value="2"/>
</dbReference>
<dbReference type="GO" id="GO:0010628">
    <property type="term" value="P:positive regulation of gene expression"/>
    <property type="evidence" value="ECO:0007669"/>
    <property type="project" value="UniProtKB-ARBA"/>
</dbReference>
<feature type="domain" description="JmjN" evidence="18">
    <location>
        <begin position="15"/>
        <end position="56"/>
    </location>
</feature>
<dbReference type="GO" id="GO:0048580">
    <property type="term" value="P:regulation of post-embryonic development"/>
    <property type="evidence" value="ECO:0007669"/>
    <property type="project" value="UniProtKB-ARBA"/>
</dbReference>
<dbReference type="PROSITE" id="PS51183">
    <property type="entry name" value="JMJN"/>
    <property type="match status" value="1"/>
</dbReference>
<dbReference type="SUPFAM" id="SSF57667">
    <property type="entry name" value="beta-beta-alpha zinc fingers"/>
    <property type="match status" value="3"/>
</dbReference>
<evidence type="ECO:0000256" key="13">
    <source>
        <dbReference type="ARBA" id="ARBA00050682"/>
    </source>
</evidence>
<evidence type="ECO:0000256" key="11">
    <source>
        <dbReference type="ARBA" id="ARBA00023163"/>
    </source>
</evidence>
<keyword evidence="21" id="KW-1185">Reference proteome</keyword>
<dbReference type="InterPro" id="IPR003349">
    <property type="entry name" value="JmjN"/>
</dbReference>
<dbReference type="FunFam" id="3.30.160.60:FF:000747">
    <property type="entry name" value="Probable lysine-specific demethylase ELF6"/>
    <property type="match status" value="2"/>
</dbReference>
<dbReference type="Gene3D" id="2.60.120.650">
    <property type="entry name" value="Cupin"/>
    <property type="match status" value="3"/>
</dbReference>
<evidence type="ECO:0000256" key="8">
    <source>
        <dbReference type="ARBA" id="ARBA00023002"/>
    </source>
</evidence>
<evidence type="ECO:0000256" key="12">
    <source>
        <dbReference type="ARBA" id="ARBA00023242"/>
    </source>
</evidence>
<dbReference type="GO" id="GO:0071558">
    <property type="term" value="F:histone H3K27me2/H3K27me3 demethylase activity"/>
    <property type="evidence" value="ECO:0007669"/>
    <property type="project" value="UniProtKB-ARBA"/>
</dbReference>
<keyword evidence="8" id="KW-0560">Oxidoreductase</keyword>
<proteinExistence type="inferred from homology"/>
<dbReference type="GO" id="GO:0000785">
    <property type="term" value="C:chromatin"/>
    <property type="evidence" value="ECO:0007669"/>
    <property type="project" value="TreeGrafter"/>
</dbReference>
<dbReference type="PROSITE" id="PS50157">
    <property type="entry name" value="ZINC_FINGER_C2H2_2"/>
    <property type="match status" value="5"/>
</dbReference>
<evidence type="ECO:0000259" key="19">
    <source>
        <dbReference type="PROSITE" id="PS51184"/>
    </source>
</evidence>
<dbReference type="PROSITE" id="PS00028">
    <property type="entry name" value="ZINC_FINGER_C2H2_1"/>
    <property type="match status" value="5"/>
</dbReference>
<evidence type="ECO:0000256" key="7">
    <source>
        <dbReference type="ARBA" id="ARBA00022964"/>
    </source>
</evidence>
<feature type="compositionally biased region" description="Basic residues" evidence="16">
    <location>
        <begin position="2040"/>
        <end position="2050"/>
    </location>
</feature>
<dbReference type="SMART" id="SM00545">
    <property type="entry name" value="JmjN"/>
    <property type="match status" value="2"/>
</dbReference>
<evidence type="ECO:0000256" key="5">
    <source>
        <dbReference type="ARBA" id="ARBA00022833"/>
    </source>
</evidence>
<name>A0A103XWE7_CYNCS</name>
<comment type="catalytic activity">
    <reaction evidence="14">
        <text>N(6),N(6),N(6)-trimethyl-L-lysyl(27)-[histone H3] + 2-oxoglutarate + O2 = N(6),N(6)-dimethyl-L-lysyl(27)-[histone H3] + formaldehyde + succinate + CO2</text>
        <dbReference type="Rhea" id="RHEA:60228"/>
        <dbReference type="Rhea" id="RHEA-COMP:15535"/>
        <dbReference type="Rhea" id="RHEA-COMP:15539"/>
        <dbReference type="ChEBI" id="CHEBI:15379"/>
        <dbReference type="ChEBI" id="CHEBI:16526"/>
        <dbReference type="ChEBI" id="CHEBI:16810"/>
        <dbReference type="ChEBI" id="CHEBI:16842"/>
        <dbReference type="ChEBI" id="CHEBI:30031"/>
        <dbReference type="ChEBI" id="CHEBI:61961"/>
        <dbReference type="ChEBI" id="CHEBI:61976"/>
    </reaction>
    <physiologicalReaction direction="left-to-right" evidence="14">
        <dbReference type="Rhea" id="RHEA:60229"/>
    </physiologicalReaction>
</comment>
<gene>
    <name evidence="20" type="ORF">Ccrd_023625</name>
</gene>
<dbReference type="GO" id="GO:0008270">
    <property type="term" value="F:zinc ion binding"/>
    <property type="evidence" value="ECO:0007669"/>
    <property type="project" value="UniProtKB-KW"/>
</dbReference>
<evidence type="ECO:0000256" key="14">
    <source>
        <dbReference type="ARBA" id="ARBA00051751"/>
    </source>
</evidence>
<feature type="compositionally biased region" description="Pro residues" evidence="16">
    <location>
        <begin position="1016"/>
        <end position="1025"/>
    </location>
</feature>
<keyword evidence="9" id="KW-0408">Iron</keyword>
<keyword evidence="6" id="KW-0156">Chromatin regulator</keyword>
<dbReference type="GO" id="GO:0040029">
    <property type="term" value="P:epigenetic regulation of gene expression"/>
    <property type="evidence" value="ECO:0007669"/>
    <property type="project" value="UniProtKB-ARBA"/>
</dbReference>
<feature type="region of interest" description="Disordered" evidence="16">
    <location>
        <begin position="1101"/>
        <end position="1122"/>
    </location>
</feature>
<feature type="region of interest" description="Disordered" evidence="16">
    <location>
        <begin position="960"/>
        <end position="1083"/>
    </location>
</feature>
<dbReference type="STRING" id="59895.A0A103XWE7"/>
<organism evidence="20 21">
    <name type="scientific">Cynara cardunculus var. scolymus</name>
    <name type="common">Globe artichoke</name>
    <name type="synonym">Cynara scolymus</name>
    <dbReference type="NCBI Taxonomy" id="59895"/>
    <lineage>
        <taxon>Eukaryota</taxon>
        <taxon>Viridiplantae</taxon>
        <taxon>Streptophyta</taxon>
        <taxon>Embryophyta</taxon>
        <taxon>Tracheophyta</taxon>
        <taxon>Spermatophyta</taxon>
        <taxon>Magnoliopsida</taxon>
        <taxon>eudicotyledons</taxon>
        <taxon>Gunneridae</taxon>
        <taxon>Pentapetalae</taxon>
        <taxon>asterids</taxon>
        <taxon>campanulids</taxon>
        <taxon>Asterales</taxon>
        <taxon>Asteraceae</taxon>
        <taxon>Carduoideae</taxon>
        <taxon>Cardueae</taxon>
        <taxon>Carduinae</taxon>
        <taxon>Cynara</taxon>
    </lineage>
</organism>
<feature type="compositionally biased region" description="Basic and acidic residues" evidence="16">
    <location>
        <begin position="1047"/>
        <end position="1073"/>
    </location>
</feature>
<feature type="domain" description="C2H2-type" evidence="17">
    <location>
        <begin position="2083"/>
        <end position="2112"/>
    </location>
</feature>
<evidence type="ECO:0000313" key="20">
    <source>
        <dbReference type="EMBL" id="KVH98153.1"/>
    </source>
</evidence>
<evidence type="ECO:0000256" key="3">
    <source>
        <dbReference type="ARBA" id="ARBA00022737"/>
    </source>
</evidence>
<evidence type="ECO:0000256" key="10">
    <source>
        <dbReference type="ARBA" id="ARBA00023015"/>
    </source>
</evidence>
<feature type="region of interest" description="Disordered" evidence="16">
    <location>
        <begin position="2008"/>
        <end position="2052"/>
    </location>
</feature>
<evidence type="ECO:0000256" key="9">
    <source>
        <dbReference type="ARBA" id="ARBA00023004"/>
    </source>
</evidence>
<keyword evidence="4 15" id="KW-0863">Zinc-finger</keyword>
<dbReference type="InterPro" id="IPR036236">
    <property type="entry name" value="Znf_C2H2_sf"/>
</dbReference>
<feature type="domain" description="C2H2-type" evidence="17">
    <location>
        <begin position="1212"/>
        <end position="1243"/>
    </location>
</feature>
<comment type="catalytic activity">
    <reaction evidence="13">
        <text>N(6),N(6)-dimethyl-L-lysyl(27)-[histone H3] + 2-oxoglutarate + O2 = N(6)-methyl-L-lysyl(27)-[histone H3] + formaldehyde + succinate + CO2</text>
        <dbReference type="Rhea" id="RHEA:60232"/>
        <dbReference type="Rhea" id="RHEA-COMP:15539"/>
        <dbReference type="Rhea" id="RHEA-COMP:15544"/>
        <dbReference type="ChEBI" id="CHEBI:15379"/>
        <dbReference type="ChEBI" id="CHEBI:16526"/>
        <dbReference type="ChEBI" id="CHEBI:16810"/>
        <dbReference type="ChEBI" id="CHEBI:16842"/>
        <dbReference type="ChEBI" id="CHEBI:30031"/>
        <dbReference type="ChEBI" id="CHEBI:61929"/>
        <dbReference type="ChEBI" id="CHEBI:61976"/>
    </reaction>
    <physiologicalReaction direction="left-to-right" evidence="13">
        <dbReference type="Rhea" id="RHEA:60233"/>
    </physiologicalReaction>
</comment>
<feature type="compositionally biased region" description="Low complexity" evidence="16">
    <location>
        <begin position="2029"/>
        <end position="2038"/>
    </location>
</feature>
<evidence type="ECO:0000256" key="1">
    <source>
        <dbReference type="ARBA" id="ARBA00009711"/>
    </source>
</evidence>
<dbReference type="GO" id="GO:2000028">
    <property type="term" value="P:regulation of photoperiodism, flowering"/>
    <property type="evidence" value="ECO:0007669"/>
    <property type="project" value="UniProtKB-ARBA"/>
</dbReference>
<dbReference type="GO" id="GO:0005634">
    <property type="term" value="C:nucleus"/>
    <property type="evidence" value="ECO:0007669"/>
    <property type="project" value="TreeGrafter"/>
</dbReference>
<dbReference type="EMBL" id="LEKV01003808">
    <property type="protein sequence ID" value="KVH98153.1"/>
    <property type="molecule type" value="Genomic_DNA"/>
</dbReference>
<feature type="domain" description="C2H2-type" evidence="17">
    <location>
        <begin position="1182"/>
        <end position="1211"/>
    </location>
</feature>
<dbReference type="InterPro" id="IPR013087">
    <property type="entry name" value="Znf_C2H2_type"/>
</dbReference>
<dbReference type="SUPFAM" id="SSF51197">
    <property type="entry name" value="Clavaminate synthase-like"/>
    <property type="match status" value="2"/>
</dbReference>
<feature type="domain" description="C2H2-type" evidence="17">
    <location>
        <begin position="1152"/>
        <end position="1181"/>
    </location>
</feature>
<dbReference type="Proteomes" id="UP000243975">
    <property type="component" value="Unassembled WGS sequence"/>
</dbReference>
<keyword evidence="2" id="KW-0479">Metal-binding</keyword>
<accession>A0A103XWE7</accession>
<evidence type="ECO:0000256" key="6">
    <source>
        <dbReference type="ARBA" id="ARBA00022853"/>
    </source>
</evidence>
<evidence type="ECO:0008006" key="22">
    <source>
        <dbReference type="Google" id="ProtNLM"/>
    </source>
</evidence>
<evidence type="ECO:0000256" key="16">
    <source>
        <dbReference type="SAM" id="MobiDB-lite"/>
    </source>
</evidence>